<protein>
    <submittedName>
        <fullName evidence="1">DUF2141 domain-containing protein</fullName>
    </submittedName>
</protein>
<dbReference type="RefSeq" id="WP_126691658.1">
    <property type="nucleotide sequence ID" value="NZ_RXOF01000001.1"/>
</dbReference>
<sequence length="157" mass="17629">MKLLLLLLGAALCMGAEYIDKTATSRVANAPLTITVTGIKPNHGKVLVAVLDRNEFVDAGSKVPKYYRLLDGKTMEERAVFENLPYGEYAIGCYQDVNGNLLLDKNLAGIPVEDFAFSNNPSAKWKKPTYDQSKIAYSNSHHYFPIVIKPWIKYWNE</sequence>
<evidence type="ECO:0000313" key="1">
    <source>
        <dbReference type="EMBL" id="RTQ53731.1"/>
    </source>
</evidence>
<gene>
    <name evidence="1" type="ORF">EJV47_03080</name>
</gene>
<dbReference type="InterPro" id="IPR018673">
    <property type="entry name" value="DUF2141"/>
</dbReference>
<dbReference type="OrthoDB" id="9788332at2"/>
<dbReference type="AlphaFoldDB" id="A0A3S0HRX7"/>
<organism evidence="1 2">
    <name type="scientific">Hymenobacter gummosus</name>
    <dbReference type="NCBI Taxonomy" id="1776032"/>
    <lineage>
        <taxon>Bacteria</taxon>
        <taxon>Pseudomonadati</taxon>
        <taxon>Bacteroidota</taxon>
        <taxon>Cytophagia</taxon>
        <taxon>Cytophagales</taxon>
        <taxon>Hymenobacteraceae</taxon>
        <taxon>Hymenobacter</taxon>
    </lineage>
</organism>
<evidence type="ECO:0000313" key="2">
    <source>
        <dbReference type="Proteomes" id="UP000282184"/>
    </source>
</evidence>
<comment type="caution">
    <text evidence="1">The sequence shown here is derived from an EMBL/GenBank/DDBJ whole genome shotgun (WGS) entry which is preliminary data.</text>
</comment>
<keyword evidence="2" id="KW-1185">Reference proteome</keyword>
<reference evidence="1 2" key="1">
    <citation type="submission" date="2018-12" db="EMBL/GenBank/DDBJ databases">
        <title>Hymenobacter gummosus sp. nov., isolated from a spring.</title>
        <authorList>
            <person name="Nie L."/>
        </authorList>
    </citation>
    <scope>NUCLEOTIDE SEQUENCE [LARGE SCALE GENOMIC DNA]</scope>
    <source>
        <strain evidence="1 2">KCTC 52166</strain>
    </source>
</reference>
<dbReference type="Pfam" id="PF09912">
    <property type="entry name" value="DUF2141"/>
    <property type="match status" value="1"/>
</dbReference>
<dbReference type="Proteomes" id="UP000282184">
    <property type="component" value="Unassembled WGS sequence"/>
</dbReference>
<accession>A0A3S0HRX7</accession>
<proteinExistence type="predicted"/>
<name>A0A3S0HRX7_9BACT</name>
<dbReference type="EMBL" id="RXOF01000001">
    <property type="protein sequence ID" value="RTQ53731.1"/>
    <property type="molecule type" value="Genomic_DNA"/>
</dbReference>